<dbReference type="EMBL" id="CAUM01000167">
    <property type="protein sequence ID" value="CCV09254.1"/>
    <property type="molecule type" value="Genomic_DNA"/>
</dbReference>
<accession>M5EW56</accession>
<protein>
    <submittedName>
        <fullName evidence="2">Uncharacterized protein</fullName>
    </submittedName>
</protein>
<dbReference type="AlphaFoldDB" id="M5EW56"/>
<organism evidence="2 3">
    <name type="scientific">Mesorhizobium metallidurans STM 2683</name>
    <dbReference type="NCBI Taxonomy" id="1297569"/>
    <lineage>
        <taxon>Bacteria</taxon>
        <taxon>Pseudomonadati</taxon>
        <taxon>Pseudomonadota</taxon>
        <taxon>Alphaproteobacteria</taxon>
        <taxon>Hyphomicrobiales</taxon>
        <taxon>Phyllobacteriaceae</taxon>
        <taxon>Mesorhizobium</taxon>
    </lineage>
</organism>
<reference evidence="2 3" key="1">
    <citation type="submission" date="2013-02" db="EMBL/GenBank/DDBJ databases">
        <authorList>
            <person name="Genoscope - CEA"/>
        </authorList>
    </citation>
    <scope>NUCLEOTIDE SEQUENCE [LARGE SCALE GENOMIC DNA]</scope>
    <source>
        <strain evidence="2 3">STM 2683</strain>
    </source>
</reference>
<comment type="caution">
    <text evidence="2">The sequence shown here is derived from an EMBL/GenBank/DDBJ whole genome shotgun (WGS) entry which is preliminary data.</text>
</comment>
<sequence>MDDAEPDVLAYMPFPKEQRAKLHSTDDIDKGD</sequence>
<keyword evidence="3" id="KW-1185">Reference proteome</keyword>
<dbReference type="Proteomes" id="UP000012062">
    <property type="component" value="Unassembled WGS sequence"/>
</dbReference>
<name>M5EW56_9HYPH</name>
<gene>
    <name evidence="2" type="ORF">MESS2_950009</name>
</gene>
<evidence type="ECO:0000256" key="1">
    <source>
        <dbReference type="SAM" id="MobiDB-lite"/>
    </source>
</evidence>
<feature type="region of interest" description="Disordered" evidence="1">
    <location>
        <begin position="1"/>
        <end position="32"/>
    </location>
</feature>
<proteinExistence type="predicted"/>
<evidence type="ECO:0000313" key="2">
    <source>
        <dbReference type="EMBL" id="CCV09254.1"/>
    </source>
</evidence>
<evidence type="ECO:0000313" key="3">
    <source>
        <dbReference type="Proteomes" id="UP000012062"/>
    </source>
</evidence>
<feature type="compositionally biased region" description="Basic and acidic residues" evidence="1">
    <location>
        <begin position="16"/>
        <end position="32"/>
    </location>
</feature>